<keyword evidence="2" id="KW-0808">Transferase</keyword>
<dbReference type="InterPro" id="IPR035985">
    <property type="entry name" value="Ubiquitin-activating_enz"/>
</dbReference>
<dbReference type="EMBL" id="JBFALK010000004">
    <property type="protein sequence ID" value="MEV0969015.1"/>
    <property type="molecule type" value="Genomic_DNA"/>
</dbReference>
<reference evidence="2 3" key="1">
    <citation type="submission" date="2024-06" db="EMBL/GenBank/DDBJ databases">
        <title>The Natural Products Discovery Center: Release of the First 8490 Sequenced Strains for Exploring Actinobacteria Biosynthetic Diversity.</title>
        <authorList>
            <person name="Kalkreuter E."/>
            <person name="Kautsar S.A."/>
            <person name="Yang D."/>
            <person name="Bader C.D."/>
            <person name="Teijaro C.N."/>
            <person name="Fluegel L."/>
            <person name="Davis C.M."/>
            <person name="Simpson J.R."/>
            <person name="Lauterbach L."/>
            <person name="Steele A.D."/>
            <person name="Gui C."/>
            <person name="Meng S."/>
            <person name="Li G."/>
            <person name="Viehrig K."/>
            <person name="Ye F."/>
            <person name="Su P."/>
            <person name="Kiefer A.F."/>
            <person name="Nichols A."/>
            <person name="Cepeda A.J."/>
            <person name="Yan W."/>
            <person name="Fan B."/>
            <person name="Jiang Y."/>
            <person name="Adhikari A."/>
            <person name="Zheng C.-J."/>
            <person name="Schuster L."/>
            <person name="Cowan T.M."/>
            <person name="Smanski M.J."/>
            <person name="Chevrette M.G."/>
            <person name="De Carvalho L.P.S."/>
            <person name="Shen B."/>
        </authorList>
    </citation>
    <scope>NUCLEOTIDE SEQUENCE [LARGE SCALE GENOMIC DNA]</scope>
    <source>
        <strain evidence="2 3">NPDC050100</strain>
    </source>
</reference>
<dbReference type="Proteomes" id="UP001551675">
    <property type="component" value="Unassembled WGS sequence"/>
</dbReference>
<dbReference type="SUPFAM" id="SSF69572">
    <property type="entry name" value="Activating enzymes of the ubiquitin-like proteins"/>
    <property type="match status" value="1"/>
</dbReference>
<proteinExistence type="predicted"/>
<protein>
    <submittedName>
        <fullName evidence="2">ThiF family adenylyltransferase</fullName>
    </submittedName>
</protein>
<evidence type="ECO:0000259" key="1">
    <source>
        <dbReference type="Pfam" id="PF00899"/>
    </source>
</evidence>
<keyword evidence="2" id="KW-0548">Nucleotidyltransferase</keyword>
<comment type="caution">
    <text evidence="2">The sequence shown here is derived from an EMBL/GenBank/DDBJ whole genome shotgun (WGS) entry which is preliminary data.</text>
</comment>
<name>A0ABV3GBJ9_MICGL</name>
<dbReference type="Gene3D" id="3.40.50.720">
    <property type="entry name" value="NAD(P)-binding Rossmann-like Domain"/>
    <property type="match status" value="1"/>
</dbReference>
<dbReference type="GO" id="GO:0016779">
    <property type="term" value="F:nucleotidyltransferase activity"/>
    <property type="evidence" value="ECO:0007669"/>
    <property type="project" value="UniProtKB-KW"/>
</dbReference>
<dbReference type="InterPro" id="IPR045886">
    <property type="entry name" value="ThiF/MoeB/HesA"/>
</dbReference>
<dbReference type="RefSeq" id="WP_358131870.1">
    <property type="nucleotide sequence ID" value="NZ_JBFALK010000004.1"/>
</dbReference>
<accession>A0ABV3GBJ9</accession>
<evidence type="ECO:0000313" key="2">
    <source>
        <dbReference type="EMBL" id="MEV0969015.1"/>
    </source>
</evidence>
<dbReference type="PANTHER" id="PTHR10953">
    <property type="entry name" value="UBIQUITIN-ACTIVATING ENZYME E1"/>
    <property type="match status" value="1"/>
</dbReference>
<organism evidence="2 3">
    <name type="scientific">Microtetraspora glauca</name>
    <dbReference type="NCBI Taxonomy" id="1996"/>
    <lineage>
        <taxon>Bacteria</taxon>
        <taxon>Bacillati</taxon>
        <taxon>Actinomycetota</taxon>
        <taxon>Actinomycetes</taxon>
        <taxon>Streptosporangiales</taxon>
        <taxon>Streptosporangiaceae</taxon>
        <taxon>Microtetraspora</taxon>
    </lineage>
</organism>
<dbReference type="InterPro" id="IPR000594">
    <property type="entry name" value="ThiF_NAD_FAD-bd"/>
</dbReference>
<keyword evidence="3" id="KW-1185">Reference proteome</keyword>
<sequence length="353" mass="38407">MRRPRVKPEHQPYRSGERTVRIGGEIYGLASEISDPYGCAWAALELMDGSRDRQAVVECLRRRFPGLDVEGVVDTLLASGHVEDADAPVPEQLDARQRARYSRNADYFRWIDLRPREHQWEPQLRLRRSRVVVLGMGGTGCHAAWALAAAGVGAIHCVDPDEVELSNLNRQMLFGEADIGRAKVEAALARMREINSDIEITGEIRRIGSQEELSELIAGCDVLALCADEPRVQGGIRRWANRASAAAGIPWVGGGYAGPQVSVGVFAPGYPCFECFLAEGKERGHVTDFAWPGVIATSAGISGLLVAQGVITLLTGVPEVPPGYVHGVNLVAPDDRVYVRYPSRGDCVVCGRD</sequence>
<feature type="domain" description="THIF-type NAD/FAD binding fold" evidence="1">
    <location>
        <begin position="121"/>
        <end position="329"/>
    </location>
</feature>
<dbReference type="Pfam" id="PF00899">
    <property type="entry name" value="ThiF"/>
    <property type="match status" value="1"/>
</dbReference>
<evidence type="ECO:0000313" key="3">
    <source>
        <dbReference type="Proteomes" id="UP001551675"/>
    </source>
</evidence>
<dbReference type="PANTHER" id="PTHR10953:SF102">
    <property type="entry name" value="ADENYLYLTRANSFERASE AND SULFURTRANSFERASE MOCS3"/>
    <property type="match status" value="1"/>
</dbReference>
<gene>
    <name evidence="2" type="ORF">AB0I59_10300</name>
</gene>